<dbReference type="Proteomes" id="UP000076603">
    <property type="component" value="Unassembled WGS sequence"/>
</dbReference>
<accession>A0A162TK43</accession>
<gene>
    <name evidence="2" type="ORF">CLMAG_25610</name>
</gene>
<reference evidence="2 3" key="1">
    <citation type="submission" date="2016-04" db="EMBL/GenBank/DDBJ databases">
        <title>Genome sequence of Clostridium magnum DSM 2767.</title>
        <authorList>
            <person name="Poehlein A."/>
            <person name="Uhlig R."/>
            <person name="Fischer R."/>
            <person name="Bahl H."/>
            <person name="Daniel R."/>
        </authorList>
    </citation>
    <scope>NUCLEOTIDE SEQUENCE [LARGE SCALE GENOMIC DNA]</scope>
    <source>
        <strain evidence="2 3">DSM 2767</strain>
    </source>
</reference>
<name>A0A162TK43_9CLOT</name>
<dbReference type="InterPro" id="IPR011051">
    <property type="entry name" value="RmlC_Cupin_sf"/>
</dbReference>
<protein>
    <submittedName>
        <fullName evidence="2">Cupin domain protein</fullName>
    </submittedName>
</protein>
<dbReference type="PANTHER" id="PTHR37694:SF1">
    <property type="entry name" value="SLR8022 PROTEIN"/>
    <property type="match status" value="1"/>
</dbReference>
<dbReference type="RefSeq" id="WP_066622438.1">
    <property type="nucleotide sequence ID" value="NZ_FQXL01000021.1"/>
</dbReference>
<dbReference type="AlphaFoldDB" id="A0A162TK43"/>
<feature type="domain" description="Cupin type-2" evidence="1">
    <location>
        <begin position="36"/>
        <end position="100"/>
    </location>
</feature>
<dbReference type="OrthoDB" id="9797047at2"/>
<dbReference type="Gene3D" id="2.60.120.10">
    <property type="entry name" value="Jelly Rolls"/>
    <property type="match status" value="1"/>
</dbReference>
<evidence type="ECO:0000313" key="3">
    <source>
        <dbReference type="Proteomes" id="UP000076603"/>
    </source>
</evidence>
<evidence type="ECO:0000259" key="1">
    <source>
        <dbReference type="Pfam" id="PF07883"/>
    </source>
</evidence>
<proteinExistence type="predicted"/>
<dbReference type="STRING" id="1121326.CLMAG_25610"/>
<dbReference type="PATRIC" id="fig|1121326.3.peg.2566"/>
<dbReference type="InterPro" id="IPR013096">
    <property type="entry name" value="Cupin_2"/>
</dbReference>
<keyword evidence="3" id="KW-1185">Reference proteome</keyword>
<sequence>MEIIKLENLAKGLNPRGVTARKVFESEAVNIMNLLLKPGEKVDTHVTPVDVFFYVVSGKGKIEVGEESGVVSETDIVISPKNIPHAVYASEGENFEILVVKTPNPVKRS</sequence>
<dbReference type="Pfam" id="PF07883">
    <property type="entry name" value="Cupin_2"/>
    <property type="match status" value="1"/>
</dbReference>
<comment type="caution">
    <text evidence="2">The sequence shown here is derived from an EMBL/GenBank/DDBJ whole genome shotgun (WGS) entry which is preliminary data.</text>
</comment>
<dbReference type="InterPro" id="IPR014710">
    <property type="entry name" value="RmlC-like_jellyroll"/>
</dbReference>
<dbReference type="PANTHER" id="PTHR37694">
    <property type="entry name" value="SLR8022 PROTEIN"/>
    <property type="match status" value="1"/>
</dbReference>
<evidence type="ECO:0000313" key="2">
    <source>
        <dbReference type="EMBL" id="KZL92747.1"/>
    </source>
</evidence>
<dbReference type="EMBL" id="LWAE01000002">
    <property type="protein sequence ID" value="KZL92747.1"/>
    <property type="molecule type" value="Genomic_DNA"/>
</dbReference>
<dbReference type="SUPFAM" id="SSF51182">
    <property type="entry name" value="RmlC-like cupins"/>
    <property type="match status" value="1"/>
</dbReference>
<organism evidence="2 3">
    <name type="scientific">Clostridium magnum DSM 2767</name>
    <dbReference type="NCBI Taxonomy" id="1121326"/>
    <lineage>
        <taxon>Bacteria</taxon>
        <taxon>Bacillati</taxon>
        <taxon>Bacillota</taxon>
        <taxon>Clostridia</taxon>
        <taxon>Eubacteriales</taxon>
        <taxon>Clostridiaceae</taxon>
        <taxon>Clostridium</taxon>
    </lineage>
</organism>